<dbReference type="AlphaFoldDB" id="A0A1A6C131"/>
<protein>
    <recommendedName>
        <fullName evidence="4">DUF4390 domain-containing protein</fullName>
    </recommendedName>
</protein>
<proteinExistence type="predicted"/>
<dbReference type="Proteomes" id="UP000029273">
    <property type="component" value="Unassembled WGS sequence"/>
</dbReference>
<dbReference type="STRING" id="160660.BJI67_15000"/>
<dbReference type="Pfam" id="PF14334">
    <property type="entry name" value="DUF4390"/>
    <property type="match status" value="1"/>
</dbReference>
<keyword evidence="1" id="KW-0732">Signal</keyword>
<evidence type="ECO:0000313" key="3">
    <source>
        <dbReference type="Proteomes" id="UP000029273"/>
    </source>
</evidence>
<dbReference type="EMBL" id="JQSG02000006">
    <property type="protein sequence ID" value="OBS08272.1"/>
    <property type="molecule type" value="Genomic_DNA"/>
</dbReference>
<keyword evidence="3" id="KW-1185">Reference proteome</keyword>
<sequence>MAMALGLACTAWLLGAPPAHAESDRFSIVRAHAYQIYSVYYLDATARIPLDATLRGALTNGVSVVIAYDIRVVHTRGWWFDDTVATLTQRYRLRYHALSRRYLVDNLNTGISHSFSRLSEALDDIANLRRLPLLDQTLLTKGRHYQVDLKVRVDAGDYPLPLRVRAFLEGAWRPSSDWYRCPLN</sequence>
<comment type="caution">
    <text evidence="2">The sequence shown here is derived from an EMBL/GenBank/DDBJ whole genome shotgun (WGS) entry which is preliminary data.</text>
</comment>
<dbReference type="InterPro" id="IPR025500">
    <property type="entry name" value="DUF4390"/>
</dbReference>
<evidence type="ECO:0000313" key="2">
    <source>
        <dbReference type="EMBL" id="OBS08272.1"/>
    </source>
</evidence>
<organism evidence="2 3">
    <name type="scientific">Acidihalobacter prosperus</name>
    <dbReference type="NCBI Taxonomy" id="160660"/>
    <lineage>
        <taxon>Bacteria</taxon>
        <taxon>Pseudomonadati</taxon>
        <taxon>Pseudomonadota</taxon>
        <taxon>Gammaproteobacteria</taxon>
        <taxon>Chromatiales</taxon>
        <taxon>Ectothiorhodospiraceae</taxon>
        <taxon>Acidihalobacter</taxon>
    </lineage>
</organism>
<accession>A0A1A6C131</accession>
<name>A0A1A6C131_9GAMM</name>
<evidence type="ECO:0000256" key="1">
    <source>
        <dbReference type="SAM" id="SignalP"/>
    </source>
</evidence>
<feature type="chain" id="PRO_5008343180" description="DUF4390 domain-containing protein" evidence="1">
    <location>
        <begin position="22"/>
        <end position="184"/>
    </location>
</feature>
<reference evidence="2 3" key="1">
    <citation type="journal article" date="2014" name="Genome Announc.">
        <title>Draft Genome Sequence of the Iron-Oxidizing, Acidophilic, and Halotolerant 'Thiobacillus prosperus' Type Strain DSM 5130.</title>
        <authorList>
            <person name="Ossandon F.J."/>
            <person name="Cardenas J.P."/>
            <person name="Corbett M."/>
            <person name="Quatrini R."/>
            <person name="Holmes D.S."/>
            <person name="Watkin E."/>
        </authorList>
    </citation>
    <scope>NUCLEOTIDE SEQUENCE [LARGE SCALE GENOMIC DNA]</scope>
    <source>
        <strain evidence="2 3">DSM 5130</strain>
    </source>
</reference>
<evidence type="ECO:0008006" key="4">
    <source>
        <dbReference type="Google" id="ProtNLM"/>
    </source>
</evidence>
<feature type="signal peptide" evidence="1">
    <location>
        <begin position="1"/>
        <end position="21"/>
    </location>
</feature>
<gene>
    <name evidence="2" type="ORF">Thpro_022522</name>
</gene>